<sequence>MRFGWIILGLGLCAGVAHAKWTLVETQTGLPKDVTVFRPGFFAVATDGQLYVSRDGGVTTVNLGMAGSFLRGADCVVGIRTDGTLHSVGGCSPADDGKHLFPIDGNEIEVRAVRVTADGGVGYAVGAEQPLMTPQFRSSLVPTDGGTAAWGPLSPPVTGLTAQPQLAMLPPQADGQPQALFSVSAAKANFLWYRGTAAVSYVASGINSPNSAHGVALLPGATPDRPLAFFGNDTGLFRGTLGDAGYPFEPIPLAPGMVDAVALDVASGSNAGTGFGLLFLKQADDTVAAYSAEPVTPPALPGTLWRPNTDLQTGLTQSALQLACADASYCVAILNGYAQNVLIYRNENPPDVSELPGRIRVDEGTSQEVRLTLRDVDGDAVRLSAMVRAPGSPLTVAQAPLDSREDSGLKLTLTAPPSVCATQTSYLDVVASDGLRAHDTAKAVALELRHTVAPGAPQRPVETVPGGAFFMGGPSGTLTPARGTTGCEPVRYLWTTPSRAPVLTVDAAGVATLTPPSSRADRCKGGTTVFNYEVRANDGELTSPPTSVPLELHPWGPPEAPFTSGSRDVYSGAALVPQSTHLCAALPGMPPTPGLPPVSTFWSVLENPSGVAVMVQQGTGRNPVGPESIEGNSVLLSSATCVDTLQVKLRAFNRITVDGFVLDGPASDVDVAVKPRWVELNSVKPKVTLDPPEERKVRGQVTTDFPLNCTGMRNFTTVVSLEDPSDPARVFATRTYPWASGTFELDLPPTCGSASYTLRVRMHEALAGSSDKTEDGLETFSRNSRDVELGELDGEFIATCGEGARGTLRQTIPEGACSAVDLTWTPTGGPALKPLVSQGDSVALATVDTELESLVGEFVTLGVKAVGEEATPKDREHTVRIGARPFVTVERRTETGAGITAGQVGVTVTLRNDTACGVSAIRYLETVTGAQVVPQSMTLNGQPVTPVEASEQHFAVEPVPLPAGATATLTYVVRTALLAPPRFSGTATLREVTVSRAEPPPPATSGCGCSGGGSGVTAFGLGALAWAARRRRGVRARS</sequence>
<keyword evidence="1" id="KW-0732">Signal</keyword>
<evidence type="ECO:0008006" key="4">
    <source>
        <dbReference type="Google" id="ProtNLM"/>
    </source>
</evidence>
<dbReference type="OrthoDB" id="5377246at2"/>
<dbReference type="AlphaFoldDB" id="A0A3A8PJ48"/>
<evidence type="ECO:0000256" key="1">
    <source>
        <dbReference type="SAM" id="SignalP"/>
    </source>
</evidence>
<dbReference type="EMBL" id="RAWK01000284">
    <property type="protein sequence ID" value="RKH56377.1"/>
    <property type="molecule type" value="Genomic_DNA"/>
</dbReference>
<reference evidence="3" key="1">
    <citation type="submission" date="2018-09" db="EMBL/GenBank/DDBJ databases">
        <authorList>
            <person name="Livingstone P.G."/>
            <person name="Whitworth D.E."/>
        </authorList>
    </citation>
    <scope>NUCLEOTIDE SEQUENCE [LARGE SCALE GENOMIC DNA]</scope>
    <source>
        <strain evidence="3">AB050A</strain>
    </source>
</reference>
<gene>
    <name evidence="2" type="ORF">D7W81_34100</name>
</gene>
<accession>A0A3A8PJ48</accession>
<protein>
    <recommendedName>
        <fullName evidence="4">DUF11 domain-containing protein</fullName>
    </recommendedName>
</protein>
<feature type="chain" id="PRO_5017277436" description="DUF11 domain-containing protein" evidence="1">
    <location>
        <begin position="20"/>
        <end position="1038"/>
    </location>
</feature>
<comment type="caution">
    <text evidence="2">The sequence shown here is derived from an EMBL/GenBank/DDBJ whole genome shotgun (WGS) entry which is preliminary data.</text>
</comment>
<organism evidence="2 3">
    <name type="scientific">Corallococcus aberystwythensis</name>
    <dbReference type="NCBI Taxonomy" id="2316722"/>
    <lineage>
        <taxon>Bacteria</taxon>
        <taxon>Pseudomonadati</taxon>
        <taxon>Myxococcota</taxon>
        <taxon>Myxococcia</taxon>
        <taxon>Myxococcales</taxon>
        <taxon>Cystobacterineae</taxon>
        <taxon>Myxococcaceae</taxon>
        <taxon>Corallococcus</taxon>
    </lineage>
</organism>
<dbReference type="Proteomes" id="UP000267003">
    <property type="component" value="Unassembled WGS sequence"/>
</dbReference>
<keyword evidence="3" id="KW-1185">Reference proteome</keyword>
<name>A0A3A8PJ48_9BACT</name>
<proteinExistence type="predicted"/>
<evidence type="ECO:0000313" key="2">
    <source>
        <dbReference type="EMBL" id="RKH56377.1"/>
    </source>
</evidence>
<feature type="signal peptide" evidence="1">
    <location>
        <begin position="1"/>
        <end position="19"/>
    </location>
</feature>
<dbReference type="RefSeq" id="WP_120559576.1">
    <property type="nucleotide sequence ID" value="NZ_RAWK01000284.1"/>
</dbReference>
<evidence type="ECO:0000313" key="3">
    <source>
        <dbReference type="Proteomes" id="UP000267003"/>
    </source>
</evidence>